<proteinExistence type="predicted"/>
<reference evidence="1 2" key="1">
    <citation type="submission" date="2014-03" db="EMBL/GenBank/DDBJ databases">
        <authorList>
            <person name="Barber N.R."/>
            <person name="Francolini R.D."/>
            <person name="Gray A.J."/>
            <person name="Hamilton K."/>
            <person name="Jung E."/>
            <person name="Killpatrick M.S."/>
            <person name="Le T.M."/>
            <person name="Lin R."/>
            <person name="Morris L.Y."/>
            <person name="O'Neil L.P."/>
            <person name="Pederson E.N."/>
            <person name="Sepehri B.F."/>
            <person name="Shaffer R.A."/>
            <person name="Sridharan P.S."/>
            <person name="Tseng L."/>
            <person name="Williams L.H."/>
            <person name="Cohen L.B."/>
            <person name="Ahrens K.J."/>
            <person name="Braun M.A."/>
            <person name="Jarvik J."/>
            <person name="Lopez A.J."/>
            <person name="Bradley K.W."/>
            <person name="Clarke D.Q."/>
            <person name="Lewis M.F."/>
            <person name="Barker L.P."/>
            <person name="Bailey C."/>
            <person name="Asai D.J."/>
            <person name="Garber M.L."/>
            <person name="Bowman C.A."/>
            <person name="Russell D.A."/>
            <person name="Pope W.H."/>
            <person name="Jacobs-Sera D."/>
            <person name="Hendrix R.W."/>
            <person name="Hatfull G.F."/>
        </authorList>
    </citation>
    <scope>NUCLEOTIDE SEQUENCE [LARGE SCALE GENOMIC DNA]</scope>
</reference>
<protein>
    <submittedName>
        <fullName evidence="1">Uncharacterized protein</fullName>
    </submittedName>
</protein>
<name>A0A023ZY95_9CAUD</name>
<accession>A0A023ZY95</accession>
<gene>
    <name evidence="1" type="primary">84</name>
    <name evidence="1" type="ORF">PBI_KINGVEVEVE_84</name>
</gene>
<dbReference type="EMBL" id="KJ538723">
    <property type="protein sequence ID" value="AHY84353.1"/>
    <property type="molecule type" value="Genomic_DNA"/>
</dbReference>
<dbReference type="Proteomes" id="UP000024436">
    <property type="component" value="Segment"/>
</dbReference>
<organism evidence="1 2">
    <name type="scientific">Mycobacterium phage KingVeVeVe</name>
    <dbReference type="NCBI Taxonomy" id="1471544"/>
    <lineage>
        <taxon>Viruses</taxon>
        <taxon>Duplodnaviria</taxon>
        <taxon>Heunggongvirae</taxon>
        <taxon>Uroviricota</taxon>
        <taxon>Caudoviricetes</taxon>
        <taxon>Bclasvirinae</taxon>
        <taxon>Pegunavirus</taxon>
        <taxon>Pegunavirus soto</taxon>
    </lineage>
</organism>
<evidence type="ECO:0000313" key="1">
    <source>
        <dbReference type="EMBL" id="AHY84353.1"/>
    </source>
</evidence>
<sequence>MKLSDAAAKLTALAEQYPDAEIDVWFGGDYGQCPVVDIESPVASLDIDNTDDVVVVRFA</sequence>
<evidence type="ECO:0000313" key="2">
    <source>
        <dbReference type="Proteomes" id="UP000024436"/>
    </source>
</evidence>